<proteinExistence type="predicted"/>
<feature type="transmembrane region" description="Helical" evidence="1">
    <location>
        <begin position="297"/>
        <end position="320"/>
    </location>
</feature>
<keyword evidence="1" id="KW-0812">Transmembrane</keyword>
<dbReference type="STRING" id="1075417.SAMN05421823_101176"/>
<gene>
    <name evidence="3" type="ORF">SAMN05421823_101176</name>
</gene>
<dbReference type="RefSeq" id="WP_089677975.1">
    <property type="nucleotide sequence ID" value="NZ_FNFO01000001.1"/>
</dbReference>
<feature type="transmembrane region" description="Helical" evidence="1">
    <location>
        <begin position="223"/>
        <end position="246"/>
    </location>
</feature>
<feature type="transmembrane region" description="Helical" evidence="1">
    <location>
        <begin position="152"/>
        <end position="169"/>
    </location>
</feature>
<dbReference type="AlphaFoldDB" id="A0A1G8WT52"/>
<feature type="transmembrane region" description="Helical" evidence="1">
    <location>
        <begin position="129"/>
        <end position="146"/>
    </location>
</feature>
<protein>
    <recommendedName>
        <fullName evidence="2">DUF6311 domain-containing protein</fullName>
    </recommendedName>
</protein>
<dbReference type="EMBL" id="FNFO01000001">
    <property type="protein sequence ID" value="SDJ81401.1"/>
    <property type="molecule type" value="Genomic_DNA"/>
</dbReference>
<evidence type="ECO:0000313" key="4">
    <source>
        <dbReference type="Proteomes" id="UP000198510"/>
    </source>
</evidence>
<name>A0A1G8WT52_9BACT</name>
<sequence>MIRSSTTGFLLTFLLSLSALSLLYRPLLVSPNTYYFSAGGDGLQAYYTSLYHIKYDTSYHRFEGMNYPYGDHVLYTANPLLTNVVKAFSEYVYDISNYTVGILNLSMLLSLMVCALVYYLLLSSLRVEPLYAALAATGIAFLSPQVDRMHGHLALVYEFFLPMLFWLMLRFDRKPTHGKSLVIGLFLLVCALTHLYFYGLMALVLTGYWAWQWLFEQRFRRPLWAVGHYALQVVIAYAVFTGWLLLTDPVTDRSRYPWGFFAYHASWEGVFLPINQPLGRLIHEHLIPIREVSHEGIAYIGLTAVGFLVVLLGSGLFFLIRHQKFSWLRWTGDPLLNALFWTSVVCLLLSFGWPFTWAPSDRLVYYVPFFRQLRSIGRFNWVFFYVINWLAFVWIYRTAGRLPLRSVRGVWLVLPLLLLYYEAFENNRGVGASLQNKLPDYADYALALPQNDWIRQVNPAQVQAIVPHPYFHLGSESVWLEAFPVYAYLLSLHTGLPLTAVHMPRTSLGQTYRNLPLALEPYRPYPLLDELPDARPLLLMIDTVEMNTVGRTMLHHARPVSQLNRLVVAELPLRQLAALPREQAQRTWAAWDTLRRPPQENLWATPAGAAFVYQSFDEEDSAAAYQGAGGKRIPLNGGVLYEGSVPSQASRCLLTFWMADIAQDLYARTLVDVQFLDTTHTPVSSQRFSAFRELATLDGPWALFEAPVEVPPSATSVRITCSNVAPGAPLLDIDELMIRPVGVDLYQKTDRTIAKNDRFYPFYLTQ</sequence>
<dbReference type="Proteomes" id="UP000198510">
    <property type="component" value="Unassembled WGS sequence"/>
</dbReference>
<feature type="transmembrane region" description="Helical" evidence="1">
    <location>
        <begin position="379"/>
        <end position="396"/>
    </location>
</feature>
<accession>A0A1G8WT52</accession>
<keyword evidence="1" id="KW-1133">Transmembrane helix</keyword>
<reference evidence="3 4" key="1">
    <citation type="submission" date="2016-10" db="EMBL/GenBank/DDBJ databases">
        <authorList>
            <person name="de Groot N.N."/>
        </authorList>
    </citation>
    <scope>NUCLEOTIDE SEQUENCE [LARGE SCALE GENOMIC DNA]</scope>
    <source>
        <strain evidence="3 4">DSM 25186</strain>
    </source>
</reference>
<feature type="transmembrane region" description="Helical" evidence="1">
    <location>
        <begin position="340"/>
        <end position="358"/>
    </location>
</feature>
<feature type="transmembrane region" description="Helical" evidence="1">
    <location>
        <begin position="181"/>
        <end position="211"/>
    </location>
</feature>
<dbReference type="OrthoDB" id="976311at2"/>
<keyword evidence="1" id="KW-0472">Membrane</keyword>
<evidence type="ECO:0000313" key="3">
    <source>
        <dbReference type="EMBL" id="SDJ81401.1"/>
    </source>
</evidence>
<dbReference type="Pfam" id="PF19830">
    <property type="entry name" value="DUF6311"/>
    <property type="match status" value="1"/>
</dbReference>
<keyword evidence="4" id="KW-1185">Reference proteome</keyword>
<feature type="transmembrane region" description="Helical" evidence="1">
    <location>
        <begin position="98"/>
        <end position="122"/>
    </location>
</feature>
<evidence type="ECO:0000256" key="1">
    <source>
        <dbReference type="SAM" id="Phobius"/>
    </source>
</evidence>
<feature type="domain" description="DUF6311" evidence="2">
    <location>
        <begin position="14"/>
        <end position="408"/>
    </location>
</feature>
<dbReference type="InterPro" id="IPR046278">
    <property type="entry name" value="DUF6311"/>
</dbReference>
<evidence type="ECO:0000259" key="2">
    <source>
        <dbReference type="Pfam" id="PF19830"/>
    </source>
</evidence>
<organism evidence="3 4">
    <name type="scientific">Catalinimonas alkaloidigena</name>
    <dbReference type="NCBI Taxonomy" id="1075417"/>
    <lineage>
        <taxon>Bacteria</taxon>
        <taxon>Pseudomonadati</taxon>
        <taxon>Bacteroidota</taxon>
        <taxon>Cytophagia</taxon>
        <taxon>Cytophagales</taxon>
        <taxon>Catalimonadaceae</taxon>
        <taxon>Catalinimonas</taxon>
    </lineage>
</organism>